<evidence type="ECO:0000313" key="1">
    <source>
        <dbReference type="EMBL" id="QKJ29070.1"/>
    </source>
</evidence>
<reference evidence="1 2" key="1">
    <citation type="submission" date="2020-05" db="EMBL/GenBank/DDBJ databases">
        <title>Mucilaginibacter mali sp. nov.</title>
        <authorList>
            <person name="Kim H.S."/>
            <person name="Lee K.C."/>
            <person name="Suh M.K."/>
            <person name="Kim J.-S."/>
            <person name="Han K.-I."/>
            <person name="Eom M.K."/>
            <person name="Shin Y.K."/>
            <person name="Lee J.-S."/>
        </authorList>
    </citation>
    <scope>NUCLEOTIDE SEQUENCE [LARGE SCALE GENOMIC DNA]</scope>
    <source>
        <strain evidence="1 2">G2-14</strain>
    </source>
</reference>
<organism evidence="1 2">
    <name type="scientific">Mucilaginibacter mali</name>
    <dbReference type="NCBI Taxonomy" id="2740462"/>
    <lineage>
        <taxon>Bacteria</taxon>
        <taxon>Pseudomonadati</taxon>
        <taxon>Bacteroidota</taxon>
        <taxon>Sphingobacteriia</taxon>
        <taxon>Sphingobacteriales</taxon>
        <taxon>Sphingobacteriaceae</taxon>
        <taxon>Mucilaginibacter</taxon>
    </lineage>
</organism>
<gene>
    <name evidence="1" type="ORF">HQ865_04650</name>
</gene>
<dbReference type="EMBL" id="CP054139">
    <property type="protein sequence ID" value="QKJ29070.1"/>
    <property type="molecule type" value="Genomic_DNA"/>
</dbReference>
<name>A0A7D4QIF3_9SPHI</name>
<dbReference type="InterPro" id="IPR025455">
    <property type="entry name" value="DUF4276"/>
</dbReference>
<evidence type="ECO:0000313" key="2">
    <source>
        <dbReference type="Proteomes" id="UP000505355"/>
    </source>
</evidence>
<keyword evidence="2" id="KW-1185">Reference proteome</keyword>
<dbReference type="AlphaFoldDB" id="A0A7D4QIF3"/>
<accession>A0A7D4QIF3</accession>
<dbReference type="RefSeq" id="WP_173413766.1">
    <property type="nucleotide sequence ID" value="NZ_CP054139.1"/>
</dbReference>
<dbReference type="KEGG" id="mmab:HQ865_04650"/>
<sequence>MIKVGLVGEDPSDTSSIKNLLEKRYKKQVQFCVLTPRIKGYHLDTKKLKDQLPIEAKDKKCNLVIFVRDLDDLASNKNKLKQRKDWFQSLNVLVDNKGVLLLNIWELEALILGDIDTFNAAYKTSHKTKANPMFQSKPKEFLKQLTARLNKQFHESHCPEIFKKLDIDLVEKNCSCFSAFITEFNKRLVQ</sequence>
<protein>
    <submittedName>
        <fullName evidence="1">DUF4276 family protein</fullName>
    </submittedName>
</protein>
<dbReference type="Pfam" id="PF14103">
    <property type="entry name" value="DUF4276"/>
    <property type="match status" value="1"/>
</dbReference>
<dbReference type="Proteomes" id="UP000505355">
    <property type="component" value="Chromosome"/>
</dbReference>
<proteinExistence type="predicted"/>